<name>A0A4Y7PPA8_9AGAM</name>
<keyword evidence="3" id="KW-1185">Reference proteome</keyword>
<feature type="region of interest" description="Disordered" evidence="1">
    <location>
        <begin position="1"/>
        <end position="30"/>
    </location>
</feature>
<accession>A0A4Y7PPA8</accession>
<sequence>MAFSYGVVPERRTGEPATPNARVHDSREGGGMDSGVVSLRVAASPESLVGCDRSCLTTFAITEAVVETEESWDRIDHDGLLGSTSLRGSTGTCPVDPDVDRTPRLSRRWLWSEGKKHVRTQQITALGQCGASPTTPTSSTLSDRSRIKQVIVA</sequence>
<dbReference type="VEuPathDB" id="FungiDB:BD410DRAFT_807416"/>
<dbReference type="AlphaFoldDB" id="A0A4Y7PPA8"/>
<evidence type="ECO:0000256" key="1">
    <source>
        <dbReference type="SAM" id="MobiDB-lite"/>
    </source>
</evidence>
<reference evidence="2 3" key="1">
    <citation type="submission" date="2018-06" db="EMBL/GenBank/DDBJ databases">
        <title>A transcriptomic atlas of mushroom development highlights an independent origin of complex multicellularity.</title>
        <authorList>
            <consortium name="DOE Joint Genome Institute"/>
            <person name="Krizsan K."/>
            <person name="Almasi E."/>
            <person name="Merenyi Z."/>
            <person name="Sahu N."/>
            <person name="Viragh M."/>
            <person name="Koszo T."/>
            <person name="Mondo S."/>
            <person name="Kiss B."/>
            <person name="Balint B."/>
            <person name="Kues U."/>
            <person name="Barry K."/>
            <person name="Hegedus J.C."/>
            <person name="Henrissat B."/>
            <person name="Johnson J."/>
            <person name="Lipzen A."/>
            <person name="Ohm R."/>
            <person name="Nagy I."/>
            <person name="Pangilinan J."/>
            <person name="Yan J."/>
            <person name="Xiong Y."/>
            <person name="Grigoriev I.V."/>
            <person name="Hibbett D.S."/>
            <person name="Nagy L.G."/>
        </authorList>
    </citation>
    <scope>NUCLEOTIDE SEQUENCE [LARGE SCALE GENOMIC DNA]</scope>
    <source>
        <strain evidence="2 3">SZMC22713</strain>
    </source>
</reference>
<dbReference type="EMBL" id="ML170224">
    <property type="protein sequence ID" value="TDL17267.1"/>
    <property type="molecule type" value="Genomic_DNA"/>
</dbReference>
<organism evidence="2 3">
    <name type="scientific">Rickenella mellea</name>
    <dbReference type="NCBI Taxonomy" id="50990"/>
    <lineage>
        <taxon>Eukaryota</taxon>
        <taxon>Fungi</taxon>
        <taxon>Dikarya</taxon>
        <taxon>Basidiomycota</taxon>
        <taxon>Agaricomycotina</taxon>
        <taxon>Agaricomycetes</taxon>
        <taxon>Hymenochaetales</taxon>
        <taxon>Rickenellaceae</taxon>
        <taxon>Rickenella</taxon>
    </lineage>
</organism>
<evidence type="ECO:0000313" key="3">
    <source>
        <dbReference type="Proteomes" id="UP000294933"/>
    </source>
</evidence>
<evidence type="ECO:0000313" key="2">
    <source>
        <dbReference type="EMBL" id="TDL17267.1"/>
    </source>
</evidence>
<proteinExistence type="predicted"/>
<gene>
    <name evidence="2" type="ORF">BD410DRAFT_807416</name>
</gene>
<dbReference type="Proteomes" id="UP000294933">
    <property type="component" value="Unassembled WGS sequence"/>
</dbReference>
<protein>
    <submittedName>
        <fullName evidence="2">Uncharacterized protein</fullName>
    </submittedName>
</protein>